<keyword evidence="1" id="KW-0812">Transmembrane</keyword>
<proteinExistence type="predicted"/>
<name>A0A8J8NB86_HALGN</name>
<keyword evidence="1" id="KW-1133">Transmembrane helix</keyword>
<organism evidence="2 3">
    <name type="scientific">Halteria grandinella</name>
    <dbReference type="NCBI Taxonomy" id="5974"/>
    <lineage>
        <taxon>Eukaryota</taxon>
        <taxon>Sar</taxon>
        <taxon>Alveolata</taxon>
        <taxon>Ciliophora</taxon>
        <taxon>Intramacronucleata</taxon>
        <taxon>Spirotrichea</taxon>
        <taxon>Stichotrichia</taxon>
        <taxon>Sporadotrichida</taxon>
        <taxon>Halteriidae</taxon>
        <taxon>Halteria</taxon>
    </lineage>
</organism>
<gene>
    <name evidence="2" type="ORF">FGO68_gene11066</name>
</gene>
<evidence type="ECO:0000313" key="2">
    <source>
        <dbReference type="EMBL" id="TNV71679.1"/>
    </source>
</evidence>
<keyword evidence="1" id="KW-0472">Membrane</keyword>
<comment type="caution">
    <text evidence="2">The sequence shown here is derived from an EMBL/GenBank/DDBJ whole genome shotgun (WGS) entry which is preliminary data.</text>
</comment>
<reference evidence="2" key="1">
    <citation type="submission" date="2019-06" db="EMBL/GenBank/DDBJ databases">
        <authorList>
            <person name="Zheng W."/>
        </authorList>
    </citation>
    <scope>NUCLEOTIDE SEQUENCE</scope>
    <source>
        <strain evidence="2">QDHG01</strain>
    </source>
</reference>
<keyword evidence="3" id="KW-1185">Reference proteome</keyword>
<dbReference type="Proteomes" id="UP000785679">
    <property type="component" value="Unassembled WGS sequence"/>
</dbReference>
<feature type="transmembrane region" description="Helical" evidence="1">
    <location>
        <begin position="70"/>
        <end position="90"/>
    </location>
</feature>
<dbReference type="EMBL" id="RRYP01029739">
    <property type="protein sequence ID" value="TNV71679.1"/>
    <property type="molecule type" value="Genomic_DNA"/>
</dbReference>
<evidence type="ECO:0000313" key="3">
    <source>
        <dbReference type="Proteomes" id="UP000785679"/>
    </source>
</evidence>
<dbReference type="AlphaFoldDB" id="A0A8J8NB86"/>
<accession>A0A8J8NB86</accession>
<evidence type="ECO:0000256" key="1">
    <source>
        <dbReference type="SAM" id="Phobius"/>
    </source>
</evidence>
<protein>
    <submittedName>
        <fullName evidence="2">Uncharacterized protein</fullName>
    </submittedName>
</protein>
<sequence>MVKISSGKLQVRFHGAQYPDQFLSMCLQLLQMNICLSQKQNQKNLLNFTGEAGDCNWIIINIAIVYRQSAFILPLCCFIYNILIIKYLYILRNA</sequence>